<evidence type="ECO:0000256" key="2">
    <source>
        <dbReference type="SAM" id="SignalP"/>
    </source>
</evidence>
<evidence type="ECO:0000313" key="4">
    <source>
        <dbReference type="Proteomes" id="UP001303760"/>
    </source>
</evidence>
<sequence>MKAVACAAVLFGLVSTALAQTIAPSPTESVGCEPHGDHWHCEAPRETSLPAGTITTTSAAPTIRVTTTSSAAHDGDDHDHGEHTDASGTGSLAPSPTESYGCEPHGDHWHCEGPVTAFVSVSTTLLKTTTTAANQTAGAASTSASTAGGARHAATGLAVAGLAAVAAVAL</sequence>
<evidence type="ECO:0000313" key="3">
    <source>
        <dbReference type="EMBL" id="KAK4234984.1"/>
    </source>
</evidence>
<feature type="region of interest" description="Disordered" evidence="1">
    <location>
        <begin position="47"/>
        <end position="105"/>
    </location>
</feature>
<accession>A0AAN7C409</accession>
<evidence type="ECO:0000256" key="1">
    <source>
        <dbReference type="SAM" id="MobiDB-lite"/>
    </source>
</evidence>
<protein>
    <submittedName>
        <fullName evidence="3">Uncharacterized protein</fullName>
    </submittedName>
</protein>
<feature type="compositionally biased region" description="Polar residues" evidence="1">
    <location>
        <begin position="53"/>
        <end position="67"/>
    </location>
</feature>
<dbReference type="Proteomes" id="UP001303760">
    <property type="component" value="Unassembled WGS sequence"/>
</dbReference>
<gene>
    <name evidence="3" type="ORF">C8A03DRAFT_37199</name>
</gene>
<name>A0AAN7C409_9PEZI</name>
<feature type="chain" id="PRO_5043035395" evidence="2">
    <location>
        <begin position="20"/>
        <end position="170"/>
    </location>
</feature>
<keyword evidence="2" id="KW-0732">Signal</keyword>
<reference evidence="3" key="2">
    <citation type="submission" date="2023-05" db="EMBL/GenBank/DDBJ databases">
        <authorList>
            <consortium name="Lawrence Berkeley National Laboratory"/>
            <person name="Steindorff A."/>
            <person name="Hensen N."/>
            <person name="Bonometti L."/>
            <person name="Westerberg I."/>
            <person name="Brannstrom I.O."/>
            <person name="Guillou S."/>
            <person name="Cros-Aarteil S."/>
            <person name="Calhoun S."/>
            <person name="Haridas S."/>
            <person name="Kuo A."/>
            <person name="Mondo S."/>
            <person name="Pangilinan J."/>
            <person name="Riley R."/>
            <person name="Labutti K."/>
            <person name="Andreopoulos B."/>
            <person name="Lipzen A."/>
            <person name="Chen C."/>
            <person name="Yanf M."/>
            <person name="Daum C."/>
            <person name="Ng V."/>
            <person name="Clum A."/>
            <person name="Ohm R."/>
            <person name="Martin F."/>
            <person name="Silar P."/>
            <person name="Natvig D."/>
            <person name="Lalanne C."/>
            <person name="Gautier V."/>
            <person name="Ament-Velasquez S.L."/>
            <person name="Kruys A."/>
            <person name="Hutchinson M.I."/>
            <person name="Powell A.J."/>
            <person name="Barry K."/>
            <person name="Miller A.N."/>
            <person name="Grigoriev I.V."/>
            <person name="Debuchy R."/>
            <person name="Gladieux P."/>
            <person name="Thoren M.H."/>
            <person name="Johannesson H."/>
        </authorList>
    </citation>
    <scope>NUCLEOTIDE SEQUENCE</scope>
    <source>
        <strain evidence="3">CBS 532.94</strain>
    </source>
</reference>
<proteinExistence type="predicted"/>
<keyword evidence="4" id="KW-1185">Reference proteome</keyword>
<feature type="signal peptide" evidence="2">
    <location>
        <begin position="1"/>
        <end position="19"/>
    </location>
</feature>
<reference evidence="3" key="1">
    <citation type="journal article" date="2023" name="Mol. Phylogenet. Evol.">
        <title>Genome-scale phylogeny and comparative genomics of the fungal order Sordariales.</title>
        <authorList>
            <person name="Hensen N."/>
            <person name="Bonometti L."/>
            <person name="Westerberg I."/>
            <person name="Brannstrom I.O."/>
            <person name="Guillou S."/>
            <person name="Cros-Aarteil S."/>
            <person name="Calhoun S."/>
            <person name="Haridas S."/>
            <person name="Kuo A."/>
            <person name="Mondo S."/>
            <person name="Pangilinan J."/>
            <person name="Riley R."/>
            <person name="LaButti K."/>
            <person name="Andreopoulos B."/>
            <person name="Lipzen A."/>
            <person name="Chen C."/>
            <person name="Yan M."/>
            <person name="Daum C."/>
            <person name="Ng V."/>
            <person name="Clum A."/>
            <person name="Steindorff A."/>
            <person name="Ohm R.A."/>
            <person name="Martin F."/>
            <person name="Silar P."/>
            <person name="Natvig D.O."/>
            <person name="Lalanne C."/>
            <person name="Gautier V."/>
            <person name="Ament-Velasquez S.L."/>
            <person name="Kruys A."/>
            <person name="Hutchinson M.I."/>
            <person name="Powell A.J."/>
            <person name="Barry K."/>
            <person name="Miller A.N."/>
            <person name="Grigoriev I.V."/>
            <person name="Debuchy R."/>
            <person name="Gladieux P."/>
            <person name="Hiltunen Thoren M."/>
            <person name="Johannesson H."/>
        </authorList>
    </citation>
    <scope>NUCLEOTIDE SEQUENCE</scope>
    <source>
        <strain evidence="3">CBS 532.94</strain>
    </source>
</reference>
<feature type="compositionally biased region" description="Basic and acidic residues" evidence="1">
    <location>
        <begin position="73"/>
        <end position="85"/>
    </location>
</feature>
<comment type="caution">
    <text evidence="3">The sequence shown here is derived from an EMBL/GenBank/DDBJ whole genome shotgun (WGS) entry which is preliminary data.</text>
</comment>
<organism evidence="3 4">
    <name type="scientific">Achaetomium macrosporum</name>
    <dbReference type="NCBI Taxonomy" id="79813"/>
    <lineage>
        <taxon>Eukaryota</taxon>
        <taxon>Fungi</taxon>
        <taxon>Dikarya</taxon>
        <taxon>Ascomycota</taxon>
        <taxon>Pezizomycotina</taxon>
        <taxon>Sordariomycetes</taxon>
        <taxon>Sordariomycetidae</taxon>
        <taxon>Sordariales</taxon>
        <taxon>Chaetomiaceae</taxon>
        <taxon>Achaetomium</taxon>
    </lineage>
</organism>
<dbReference type="AlphaFoldDB" id="A0AAN7C409"/>
<dbReference type="EMBL" id="MU860309">
    <property type="protein sequence ID" value="KAK4234984.1"/>
    <property type="molecule type" value="Genomic_DNA"/>
</dbReference>
<feature type="compositionally biased region" description="Polar residues" evidence="1">
    <location>
        <begin position="86"/>
        <end position="98"/>
    </location>
</feature>